<dbReference type="Proteomes" id="UP000243975">
    <property type="component" value="Unassembled WGS sequence"/>
</dbReference>
<feature type="domain" description="ENTH" evidence="10">
    <location>
        <begin position="23"/>
        <end position="158"/>
    </location>
</feature>
<evidence type="ECO:0000256" key="3">
    <source>
        <dbReference type="ARBA" id="ARBA00004600"/>
    </source>
</evidence>
<dbReference type="GO" id="GO:0005905">
    <property type="term" value="C:clathrin-coated pit"/>
    <property type="evidence" value="ECO:0007669"/>
    <property type="project" value="UniProtKB-SubCell"/>
</dbReference>
<dbReference type="AlphaFoldDB" id="A0A103XLS8"/>
<feature type="compositionally biased region" description="Polar residues" evidence="9">
    <location>
        <begin position="342"/>
        <end position="358"/>
    </location>
</feature>
<evidence type="ECO:0000256" key="8">
    <source>
        <dbReference type="ARBA" id="ARBA00023329"/>
    </source>
</evidence>
<proteinExistence type="predicted"/>
<organism evidence="11 12">
    <name type="scientific">Cynara cardunculus var. scolymus</name>
    <name type="common">Globe artichoke</name>
    <name type="synonym">Cynara scolymus</name>
    <dbReference type="NCBI Taxonomy" id="59895"/>
    <lineage>
        <taxon>Eukaryota</taxon>
        <taxon>Viridiplantae</taxon>
        <taxon>Streptophyta</taxon>
        <taxon>Embryophyta</taxon>
        <taxon>Tracheophyta</taxon>
        <taxon>Spermatophyta</taxon>
        <taxon>Magnoliopsida</taxon>
        <taxon>eudicotyledons</taxon>
        <taxon>Gunneridae</taxon>
        <taxon>Pentapetalae</taxon>
        <taxon>asterids</taxon>
        <taxon>campanulids</taxon>
        <taxon>Asterales</taxon>
        <taxon>Asteraceae</taxon>
        <taxon>Carduoideae</taxon>
        <taxon>Cardueae</taxon>
        <taxon>Carduinae</taxon>
        <taxon>Cynara</taxon>
    </lineage>
</organism>
<dbReference type="OrthoDB" id="44015at2759"/>
<dbReference type="GO" id="GO:0006900">
    <property type="term" value="P:vesicle budding from membrane"/>
    <property type="evidence" value="ECO:0007669"/>
    <property type="project" value="TreeGrafter"/>
</dbReference>
<evidence type="ECO:0000256" key="5">
    <source>
        <dbReference type="ARBA" id="ARBA00023034"/>
    </source>
</evidence>
<dbReference type="EMBL" id="LEKV01004795">
    <property type="protein sequence ID" value="KVH93093.1"/>
    <property type="molecule type" value="Genomic_DNA"/>
</dbReference>
<evidence type="ECO:0000256" key="7">
    <source>
        <dbReference type="ARBA" id="ARBA00023176"/>
    </source>
</evidence>
<dbReference type="GO" id="GO:0005546">
    <property type="term" value="F:phosphatidylinositol-4,5-bisphosphate binding"/>
    <property type="evidence" value="ECO:0007669"/>
    <property type="project" value="TreeGrafter"/>
</dbReference>
<dbReference type="STRING" id="59895.A0A103XLS8"/>
<dbReference type="FunFam" id="1.20.58.150:FF:000005">
    <property type="entry name" value="putative clathrin assembly protein At2g25430"/>
    <property type="match status" value="1"/>
</dbReference>
<evidence type="ECO:0000256" key="9">
    <source>
        <dbReference type="SAM" id="MobiDB-lite"/>
    </source>
</evidence>
<dbReference type="SMART" id="SM00273">
    <property type="entry name" value="ENTH"/>
    <property type="match status" value="1"/>
</dbReference>
<comment type="caution">
    <text evidence="11">The sequence shown here is derived from an EMBL/GenBank/DDBJ whole genome shotgun (WGS) entry which is preliminary data.</text>
</comment>
<accession>A0A103XLS8</accession>
<keyword evidence="7" id="KW-0168">Coated pit</keyword>
<dbReference type="GO" id="GO:0005545">
    <property type="term" value="F:1-phosphatidylinositol binding"/>
    <property type="evidence" value="ECO:0007669"/>
    <property type="project" value="InterPro"/>
</dbReference>
<dbReference type="GO" id="GO:0030136">
    <property type="term" value="C:clathrin-coated vesicle"/>
    <property type="evidence" value="ECO:0007669"/>
    <property type="project" value="UniProtKB-SubCell"/>
</dbReference>
<evidence type="ECO:0000256" key="6">
    <source>
        <dbReference type="ARBA" id="ARBA00023136"/>
    </source>
</evidence>
<dbReference type="SUPFAM" id="SSF89009">
    <property type="entry name" value="GAT-like domain"/>
    <property type="match status" value="1"/>
</dbReference>
<keyword evidence="8" id="KW-0968">Cytoplasmic vesicle</keyword>
<dbReference type="GO" id="GO:0000149">
    <property type="term" value="F:SNARE binding"/>
    <property type="evidence" value="ECO:0007669"/>
    <property type="project" value="TreeGrafter"/>
</dbReference>
<gene>
    <name evidence="11" type="ORF">Ccrd_004863</name>
</gene>
<dbReference type="InterPro" id="IPR045192">
    <property type="entry name" value="AP180-like"/>
</dbReference>
<comment type="subcellular location">
    <subcellularLocation>
        <location evidence="1">Cytoplasmic vesicle</location>
        <location evidence="1">Clathrin-coated vesicle</location>
    </subcellularLocation>
    <subcellularLocation>
        <location evidence="2">Golgi apparatus</location>
    </subcellularLocation>
    <subcellularLocation>
        <location evidence="3">Membrane</location>
        <location evidence="3">Clathrin-coated pit</location>
    </subcellularLocation>
</comment>
<dbReference type="GO" id="GO:0005794">
    <property type="term" value="C:Golgi apparatus"/>
    <property type="evidence" value="ECO:0007669"/>
    <property type="project" value="UniProtKB-SubCell"/>
</dbReference>
<dbReference type="Gramene" id="KVH93093">
    <property type="protein sequence ID" value="KVH93093"/>
    <property type="gene ID" value="Ccrd_004863"/>
</dbReference>
<evidence type="ECO:0000256" key="4">
    <source>
        <dbReference type="ARBA" id="ARBA00022583"/>
    </source>
</evidence>
<keyword evidence="12" id="KW-1185">Reference proteome</keyword>
<keyword evidence="5" id="KW-0333">Golgi apparatus</keyword>
<dbReference type="PROSITE" id="PS50942">
    <property type="entry name" value="ENTH"/>
    <property type="match status" value="1"/>
</dbReference>
<dbReference type="InterPro" id="IPR013809">
    <property type="entry name" value="ENTH"/>
</dbReference>
<dbReference type="GO" id="GO:0048268">
    <property type="term" value="P:clathrin coat assembly"/>
    <property type="evidence" value="ECO:0007669"/>
    <property type="project" value="InterPro"/>
</dbReference>
<sequence length="588" mass="66140">MPSRLQKAIGAVKDQTSIHLAKINNHTSSHLQVAVLKATTHDDSPVDQRYVYQILHLIASDKIYAAACARAIAKRITRTRNWVVALKSLMLVLQIFEDGDPYFPRELLHATKRGSRLLNLSDFCHDSSSNWDYTAFVRTFGLYLDERLDCFLTGKLQRRYTYNEREGSRSFRGRTNESFREMKPLMLVDRIVHRQRLLGRAVATRPTGGAKDHWLVKIALYAVVRESFDLYKDISDGLALLLDNFFHLPDEACVGAFRICVKAAKQFKELDKFYSTCKTISIGRNLVYPTVQTISGELIETLEEFLNEKSFFPLQTRIPSKLLVLPGNGLSSRRHKSHGEKSQFSGFSSSTERISDQTSESESESKSGEDLNTTTNTSTNSMVDLLSLDDWPANDVPNLSMANSRSGNGWELILPENVTPSSHTEFDGLEASGNQHKEPHSGDGWELILPQTPTQYQTDISSNTFHASPTTAFLQPQLPPINHYNPFLQDPQDIPATNSNSASGFEASFPGNGPYLRSTNSPATIPAYWEGNQTEVVNDPFTVNNPFAQDTRNRDPCNGMANQQNLIQQHQLWLQNQEKIIARHTVSV</sequence>
<dbReference type="GO" id="GO:0032050">
    <property type="term" value="F:clathrin heavy chain binding"/>
    <property type="evidence" value="ECO:0007669"/>
    <property type="project" value="TreeGrafter"/>
</dbReference>
<dbReference type="InterPro" id="IPR011417">
    <property type="entry name" value="ANTH_dom"/>
</dbReference>
<dbReference type="InterPro" id="IPR008942">
    <property type="entry name" value="ENTH_VHS"/>
</dbReference>
<dbReference type="InterPro" id="IPR048050">
    <property type="entry name" value="ANTH_N_plant"/>
</dbReference>
<dbReference type="Gene3D" id="1.25.40.90">
    <property type="match status" value="1"/>
</dbReference>
<dbReference type="PANTHER" id="PTHR22951">
    <property type="entry name" value="CLATHRIN ASSEMBLY PROTEIN"/>
    <property type="match status" value="1"/>
</dbReference>
<keyword evidence="4" id="KW-0254">Endocytosis</keyword>
<evidence type="ECO:0000256" key="2">
    <source>
        <dbReference type="ARBA" id="ARBA00004555"/>
    </source>
</evidence>
<dbReference type="OMA" id="TYNEREG"/>
<evidence type="ECO:0000256" key="1">
    <source>
        <dbReference type="ARBA" id="ARBA00004132"/>
    </source>
</evidence>
<evidence type="ECO:0000259" key="10">
    <source>
        <dbReference type="PROSITE" id="PS50942"/>
    </source>
</evidence>
<dbReference type="InterPro" id="IPR014712">
    <property type="entry name" value="ANTH_dom_sf"/>
</dbReference>
<evidence type="ECO:0000313" key="11">
    <source>
        <dbReference type="EMBL" id="KVH93093.1"/>
    </source>
</evidence>
<name>A0A103XLS8_CYNCS</name>
<dbReference type="SUPFAM" id="SSF48464">
    <property type="entry name" value="ENTH/VHS domain"/>
    <property type="match status" value="1"/>
</dbReference>
<dbReference type="Gene3D" id="1.20.58.150">
    <property type="entry name" value="ANTH domain"/>
    <property type="match status" value="1"/>
</dbReference>
<dbReference type="CDD" id="cd16987">
    <property type="entry name" value="ANTH_N_AP180_plant"/>
    <property type="match status" value="1"/>
</dbReference>
<keyword evidence="6" id="KW-0472">Membrane</keyword>
<dbReference type="Pfam" id="PF07651">
    <property type="entry name" value="ANTH"/>
    <property type="match status" value="1"/>
</dbReference>
<reference evidence="11 12" key="1">
    <citation type="journal article" date="2016" name="Sci. Rep.">
        <title>The genome sequence of the outbreeding globe artichoke constructed de novo incorporating a phase-aware low-pass sequencing strategy of F1 progeny.</title>
        <authorList>
            <person name="Scaglione D."/>
            <person name="Reyes-Chin-Wo S."/>
            <person name="Acquadro A."/>
            <person name="Froenicke L."/>
            <person name="Portis E."/>
            <person name="Beitel C."/>
            <person name="Tirone M."/>
            <person name="Mauro R."/>
            <person name="Lo Monaco A."/>
            <person name="Mauromicale G."/>
            <person name="Faccioli P."/>
            <person name="Cattivelli L."/>
            <person name="Rieseberg L."/>
            <person name="Michelmore R."/>
            <person name="Lanteri S."/>
        </authorList>
    </citation>
    <scope>NUCLEOTIDE SEQUENCE [LARGE SCALE GENOMIC DNA]</scope>
    <source>
        <strain evidence="11">2C</strain>
    </source>
</reference>
<dbReference type="GO" id="GO:0072583">
    <property type="term" value="P:clathrin-dependent endocytosis"/>
    <property type="evidence" value="ECO:0007669"/>
    <property type="project" value="InterPro"/>
</dbReference>
<feature type="region of interest" description="Disordered" evidence="9">
    <location>
        <begin position="331"/>
        <end position="379"/>
    </location>
</feature>
<evidence type="ECO:0000313" key="12">
    <source>
        <dbReference type="Proteomes" id="UP000243975"/>
    </source>
</evidence>
<dbReference type="PANTHER" id="PTHR22951:SF75">
    <property type="entry name" value="CLATHRIN COAT ASSEMBLY PROTEIN AP180"/>
    <property type="match status" value="1"/>
</dbReference>
<protein>
    <submittedName>
        <fullName evidence="11">AP180 N-terminal homology (ANTH) domain-containing protein</fullName>
    </submittedName>
</protein>